<name>A0A8B4BW65_HEYCO</name>
<dbReference type="GO" id="GO:0009986">
    <property type="term" value="C:cell surface"/>
    <property type="evidence" value="ECO:0007669"/>
    <property type="project" value="UniProtKB-SubCell"/>
</dbReference>
<feature type="transmembrane region" description="Helical" evidence="3">
    <location>
        <begin position="20"/>
        <end position="42"/>
    </location>
</feature>
<keyword evidence="2" id="KW-0178">Competence</keyword>
<evidence type="ECO:0000256" key="2">
    <source>
        <dbReference type="ARBA" id="ARBA00023287"/>
    </source>
</evidence>
<comment type="subcellular location">
    <subcellularLocation>
        <location evidence="1">Cell surface</location>
    </subcellularLocation>
</comment>
<reference evidence="4 5" key="1">
    <citation type="submission" date="2016-11" db="EMBL/GenBank/DDBJ databases">
        <authorList>
            <person name="Varghese N."/>
            <person name="Submissions S."/>
        </authorList>
    </citation>
    <scope>NUCLEOTIDE SEQUENCE [LARGE SCALE GENOMIC DNA]</scope>
    <source>
        <strain evidence="4 5">DSM 1</strain>
    </source>
</reference>
<accession>A0A8B4BW65</accession>
<evidence type="ECO:0000313" key="4">
    <source>
        <dbReference type="EMBL" id="SHF22519.1"/>
    </source>
</evidence>
<keyword evidence="3" id="KW-0812">Transmembrane</keyword>
<dbReference type="Pfam" id="PF07963">
    <property type="entry name" value="N_methyl"/>
    <property type="match status" value="1"/>
</dbReference>
<dbReference type="KEGG" id="bcoa:BF29_951"/>
<evidence type="ECO:0000313" key="5">
    <source>
        <dbReference type="Proteomes" id="UP000184029"/>
    </source>
</evidence>
<keyword evidence="3" id="KW-1133">Transmembrane helix</keyword>
<organism evidence="4 5">
    <name type="scientific">Heyndrickxia coagulans DSM 1 = ATCC 7050</name>
    <dbReference type="NCBI Taxonomy" id="1121088"/>
    <lineage>
        <taxon>Bacteria</taxon>
        <taxon>Bacillati</taxon>
        <taxon>Bacillota</taxon>
        <taxon>Bacilli</taxon>
        <taxon>Bacillales</taxon>
        <taxon>Bacillaceae</taxon>
        <taxon>Heyndrickxia</taxon>
    </lineage>
</organism>
<protein>
    <submittedName>
        <fullName evidence="4">Prepilin-type N-terminal cleavage/methylation domain-containing protein</fullName>
    </submittedName>
</protein>
<sequence>MLTEVAMKKPLFKNSRGFTLVEVLASITILAIVMLTVGAILANNAGVTKKADDSLSALQIATGILRAYQKKNFNEVQQMANTTQQADIQSVLGLDSDAEISGYKAYVSVSLPADSSLSDRLLLVKVKVDTGNNPKPVEVKGYVKK</sequence>
<dbReference type="AlphaFoldDB" id="A0A8B4BW65"/>
<keyword evidence="3" id="KW-0472">Membrane</keyword>
<dbReference type="Proteomes" id="UP000184029">
    <property type="component" value="Unassembled WGS sequence"/>
</dbReference>
<comment type="caution">
    <text evidence="4">The sequence shown here is derived from an EMBL/GenBank/DDBJ whole genome shotgun (WGS) entry which is preliminary data.</text>
</comment>
<dbReference type="PROSITE" id="PS00409">
    <property type="entry name" value="PROKAR_NTER_METHYL"/>
    <property type="match status" value="1"/>
</dbReference>
<evidence type="ECO:0000256" key="1">
    <source>
        <dbReference type="ARBA" id="ARBA00004241"/>
    </source>
</evidence>
<dbReference type="InterPro" id="IPR012902">
    <property type="entry name" value="N_methyl_site"/>
</dbReference>
<dbReference type="GO" id="GO:0030420">
    <property type="term" value="P:establishment of competence for transformation"/>
    <property type="evidence" value="ECO:0007669"/>
    <property type="project" value="UniProtKB-KW"/>
</dbReference>
<proteinExistence type="predicted"/>
<gene>
    <name evidence="4" type="ORF">SAMN02745208_01616</name>
</gene>
<evidence type="ECO:0000256" key="3">
    <source>
        <dbReference type="SAM" id="Phobius"/>
    </source>
</evidence>
<dbReference type="EMBL" id="FQUB01000027">
    <property type="protein sequence ID" value="SHF22519.1"/>
    <property type="molecule type" value="Genomic_DNA"/>
</dbReference>
<dbReference type="NCBIfam" id="TIGR02532">
    <property type="entry name" value="IV_pilin_GFxxxE"/>
    <property type="match status" value="1"/>
</dbReference>